<keyword evidence="1" id="KW-0560">Oxidoreductase</keyword>
<evidence type="ECO:0000256" key="1">
    <source>
        <dbReference type="ARBA" id="ARBA00023002"/>
    </source>
</evidence>
<dbReference type="SUPFAM" id="SSF51735">
    <property type="entry name" value="NAD(P)-binding Rossmann-fold domains"/>
    <property type="match status" value="1"/>
</dbReference>
<gene>
    <name evidence="2" type="ORF">KYI77_00970</name>
</gene>
<dbReference type="InterPro" id="IPR036291">
    <property type="entry name" value="NAD(P)-bd_dom_sf"/>
</dbReference>
<dbReference type="Gene3D" id="3.40.50.720">
    <property type="entry name" value="NAD(P)-binding Rossmann-like Domain"/>
    <property type="match status" value="1"/>
</dbReference>
<evidence type="ECO:0000313" key="3">
    <source>
        <dbReference type="Proteomes" id="UP001155882"/>
    </source>
</evidence>
<dbReference type="Pfam" id="PF00106">
    <property type="entry name" value="adh_short"/>
    <property type="match status" value="1"/>
</dbReference>
<accession>A0AAE3CVP7</accession>
<dbReference type="GO" id="GO:0016491">
    <property type="term" value="F:oxidoreductase activity"/>
    <property type="evidence" value="ECO:0007669"/>
    <property type="project" value="UniProtKB-KW"/>
</dbReference>
<dbReference type="InterPro" id="IPR002347">
    <property type="entry name" value="SDR_fam"/>
</dbReference>
<dbReference type="RefSeq" id="WP_165879205.1">
    <property type="nucleotide sequence ID" value="NZ_JAAOIA010000003.1"/>
</dbReference>
<dbReference type="PANTHER" id="PTHR43157">
    <property type="entry name" value="PHOSPHATIDYLINOSITOL-GLYCAN BIOSYNTHESIS CLASS F PROTEIN-RELATED"/>
    <property type="match status" value="1"/>
</dbReference>
<dbReference type="AlphaFoldDB" id="A0AAE3CVP7"/>
<comment type="caution">
    <text evidence="2">The sequence shown here is derived from an EMBL/GenBank/DDBJ whole genome shotgun (WGS) entry which is preliminary data.</text>
</comment>
<dbReference type="EMBL" id="JAHWLI010000002">
    <property type="protein sequence ID" value="MBW3115034.1"/>
    <property type="molecule type" value="Genomic_DNA"/>
</dbReference>
<organism evidence="2 3">
    <name type="scientific">Providencia rettgeri</name>
    <dbReference type="NCBI Taxonomy" id="587"/>
    <lineage>
        <taxon>Bacteria</taxon>
        <taxon>Pseudomonadati</taxon>
        <taxon>Pseudomonadota</taxon>
        <taxon>Gammaproteobacteria</taxon>
        <taxon>Enterobacterales</taxon>
        <taxon>Morganellaceae</taxon>
        <taxon>Providencia</taxon>
    </lineage>
</organism>
<protein>
    <submittedName>
        <fullName evidence="2">SDR family NAD(P)-dependent oxidoreductase</fullName>
    </submittedName>
</protein>
<dbReference type="Proteomes" id="UP001155882">
    <property type="component" value="Unassembled WGS sequence"/>
</dbReference>
<dbReference type="PANTHER" id="PTHR43157:SF31">
    <property type="entry name" value="PHOSPHATIDYLINOSITOL-GLYCAN BIOSYNTHESIS CLASS F PROTEIN"/>
    <property type="match status" value="1"/>
</dbReference>
<name>A0AAE3CVP7_PRORE</name>
<evidence type="ECO:0000313" key="2">
    <source>
        <dbReference type="EMBL" id="MBW3115034.1"/>
    </source>
</evidence>
<reference evidence="2" key="1">
    <citation type="submission" date="2021-07" db="EMBL/GenBank/DDBJ databases">
        <authorList>
            <person name="Stanton E."/>
        </authorList>
    </citation>
    <scope>NUCLEOTIDE SEQUENCE</scope>
    <source>
        <strain evidence="2">2021EL-01139</strain>
    </source>
</reference>
<dbReference type="PRINTS" id="PR00081">
    <property type="entry name" value="GDHRDH"/>
</dbReference>
<sequence length="287" mass="31987">MKHKIILITGASDGVGKQTAITLAKQGHTLIIHGRNKAKTKASYDEIIASSGNHNVDMYTADFLSLASVKQFSEEIKSKYEHIDVLINNAGAQFTDTRELTHEGHEKTMVINVFAPMLLTLLLMDLLKKSESARVVTVASDAHKMTGKPNLDDLELSQGYTMPKAYGLSKLYIIWVMRHFTSEMRRLGINNITFNSVHPGSTASNLGREAAKSLKWKILFFLWTPLLVSIDKAASSSILAATSESLEGINNKYIGPKGEELVKEKYYSADNELKVWNYSMNVIQDYL</sequence>
<proteinExistence type="predicted"/>